<evidence type="ECO:0000313" key="5">
    <source>
        <dbReference type="EMBL" id="RZS85692.1"/>
    </source>
</evidence>
<dbReference type="PANTHER" id="PTHR30024:SF47">
    <property type="entry name" value="TAURINE-BINDING PERIPLASMIC PROTEIN"/>
    <property type="match status" value="1"/>
</dbReference>
<dbReference type="PROSITE" id="PS51318">
    <property type="entry name" value="TAT"/>
    <property type="match status" value="1"/>
</dbReference>
<sequence length="358" mass="38999">MNERNDTPSQSGRRRFIAGASGAAMLGWSALGAAADKPAAMTLAYPTRSGATWPMWIAKRAGLYEKYGIDAKLVFGVHPAGVAMLVSGEAQGINSGLDQVIPALVRDPGMVMTHSMLNKGNFALVARGEIASVKDLKGKRISVGRLGDPPYFYTVELLRKYGLAPNDVQWVSTGTDAASRASMLLGGQVDAGLLTAPSYFKLETQGLKVLTELPDHEDIYVSTAFLHKRSYLAEQRGRAEGLIRAHAEAIKRFYDDKAFAVATFKAFDQPESEADISRVYDIYVKRNVLDRVPLISKAAIQATIDRLAEQTPAVRKLDLRKVVDNGLVLKLAKEGWFEQLFGSAVREEQERKIAGALG</sequence>
<dbReference type="GO" id="GO:0042918">
    <property type="term" value="P:alkanesulfonate transmembrane transport"/>
    <property type="evidence" value="ECO:0007669"/>
    <property type="project" value="TreeGrafter"/>
</dbReference>
<dbReference type="PANTHER" id="PTHR30024">
    <property type="entry name" value="ALIPHATIC SULFONATES-BINDING PROTEIN-RELATED"/>
    <property type="match status" value="1"/>
</dbReference>
<evidence type="ECO:0000256" key="3">
    <source>
        <dbReference type="ARBA" id="ARBA00022729"/>
    </source>
</evidence>
<dbReference type="RefSeq" id="WP_165404506.1">
    <property type="nucleotide sequence ID" value="NZ_SGXC01000001.1"/>
</dbReference>
<dbReference type="Pfam" id="PF09084">
    <property type="entry name" value="NMT1"/>
    <property type="match status" value="1"/>
</dbReference>
<gene>
    <name evidence="5" type="ORF">EV675_1722</name>
</gene>
<evidence type="ECO:0000256" key="1">
    <source>
        <dbReference type="ARBA" id="ARBA00004418"/>
    </source>
</evidence>
<feature type="domain" description="SsuA/THI5-like" evidence="4">
    <location>
        <begin position="54"/>
        <end position="254"/>
    </location>
</feature>
<organism evidence="5 6">
    <name type="scientific">Pigmentiphaga kullae</name>
    <dbReference type="NCBI Taxonomy" id="151784"/>
    <lineage>
        <taxon>Bacteria</taxon>
        <taxon>Pseudomonadati</taxon>
        <taxon>Pseudomonadota</taxon>
        <taxon>Betaproteobacteria</taxon>
        <taxon>Burkholderiales</taxon>
        <taxon>Alcaligenaceae</taxon>
        <taxon>Pigmentiphaga</taxon>
    </lineage>
</organism>
<dbReference type="InterPro" id="IPR015168">
    <property type="entry name" value="SsuA/THI5"/>
</dbReference>
<name>A0A4Q7NL63_9BURK</name>
<comment type="similarity">
    <text evidence="2">Belongs to the bacterial solute-binding protein SsuA/TauA family.</text>
</comment>
<dbReference type="AlphaFoldDB" id="A0A4Q7NL63"/>
<evidence type="ECO:0000313" key="6">
    <source>
        <dbReference type="Proteomes" id="UP000292445"/>
    </source>
</evidence>
<proteinExistence type="inferred from homology"/>
<accession>A0A4Q7NL63</accession>
<dbReference type="Gene3D" id="3.40.190.10">
    <property type="entry name" value="Periplasmic binding protein-like II"/>
    <property type="match status" value="2"/>
</dbReference>
<reference evidence="5 6" key="1">
    <citation type="submission" date="2019-02" db="EMBL/GenBank/DDBJ databases">
        <title>Genomic Encyclopedia of Type Strains, Phase IV (KMG-IV): sequencing the most valuable type-strain genomes for metagenomic binning, comparative biology and taxonomic classification.</title>
        <authorList>
            <person name="Goeker M."/>
        </authorList>
    </citation>
    <scope>NUCLEOTIDE SEQUENCE [LARGE SCALE GENOMIC DNA]</scope>
    <source>
        <strain evidence="5 6">K24</strain>
    </source>
</reference>
<comment type="caution">
    <text evidence="5">The sequence shown here is derived from an EMBL/GenBank/DDBJ whole genome shotgun (WGS) entry which is preliminary data.</text>
</comment>
<dbReference type="InterPro" id="IPR006311">
    <property type="entry name" value="TAT_signal"/>
</dbReference>
<keyword evidence="3" id="KW-0732">Signal</keyword>
<dbReference type="Proteomes" id="UP000292445">
    <property type="component" value="Unassembled WGS sequence"/>
</dbReference>
<protein>
    <submittedName>
        <fullName evidence="5">ABC-type nitrate/sulfonate/bicarbonate transport system substrate-binding protein</fullName>
    </submittedName>
</protein>
<evidence type="ECO:0000259" key="4">
    <source>
        <dbReference type="Pfam" id="PF09084"/>
    </source>
</evidence>
<keyword evidence="6" id="KW-1185">Reference proteome</keyword>
<dbReference type="EMBL" id="SGXC01000001">
    <property type="protein sequence ID" value="RZS85692.1"/>
    <property type="molecule type" value="Genomic_DNA"/>
</dbReference>
<dbReference type="GO" id="GO:0042597">
    <property type="term" value="C:periplasmic space"/>
    <property type="evidence" value="ECO:0007669"/>
    <property type="project" value="UniProtKB-SubCell"/>
</dbReference>
<dbReference type="SUPFAM" id="SSF53850">
    <property type="entry name" value="Periplasmic binding protein-like II"/>
    <property type="match status" value="1"/>
</dbReference>
<comment type="subcellular location">
    <subcellularLocation>
        <location evidence="1">Periplasm</location>
    </subcellularLocation>
</comment>
<evidence type="ECO:0000256" key="2">
    <source>
        <dbReference type="ARBA" id="ARBA00010742"/>
    </source>
</evidence>